<keyword evidence="6" id="KW-1185">Reference proteome</keyword>
<dbReference type="RefSeq" id="WP_228425137.1">
    <property type="nucleotide sequence ID" value="NZ_FNEG01000001.1"/>
</dbReference>
<protein>
    <submittedName>
        <fullName evidence="5">Putative acetyltransferase</fullName>
    </submittedName>
    <submittedName>
        <fullName evidence="4">Ribosomal protein S18 acetylase RimI</fullName>
    </submittedName>
</protein>
<dbReference type="AlphaFoldDB" id="A0A2X2XKG8"/>
<gene>
    <name evidence="5" type="ORF">NCTC13492_00518</name>
    <name evidence="4" type="ORF">SAMN05421542_0978</name>
</gene>
<dbReference type="GO" id="GO:0016747">
    <property type="term" value="F:acyltransferase activity, transferring groups other than amino-acyl groups"/>
    <property type="evidence" value="ECO:0007669"/>
    <property type="project" value="InterPro"/>
</dbReference>
<keyword evidence="2" id="KW-0012">Acyltransferase</keyword>
<dbReference type="Proteomes" id="UP000199426">
    <property type="component" value="Unassembled WGS sequence"/>
</dbReference>
<name>A0A2X2XKG8_CHRJE</name>
<dbReference type="SUPFAM" id="SSF55729">
    <property type="entry name" value="Acyl-CoA N-acyltransferases (Nat)"/>
    <property type="match status" value="1"/>
</dbReference>
<dbReference type="EMBL" id="FNEG01000001">
    <property type="protein sequence ID" value="SDI36535.1"/>
    <property type="molecule type" value="Genomic_DNA"/>
</dbReference>
<feature type="domain" description="N-acetyltransferase" evidence="3">
    <location>
        <begin position="3"/>
        <end position="147"/>
    </location>
</feature>
<keyword evidence="1 5" id="KW-0808">Transferase</keyword>
<keyword evidence="4" id="KW-0687">Ribonucleoprotein</keyword>
<accession>A0A2X2XKG8</accession>
<evidence type="ECO:0000313" key="4">
    <source>
        <dbReference type="EMBL" id="SDI36535.1"/>
    </source>
</evidence>
<evidence type="ECO:0000256" key="1">
    <source>
        <dbReference type="ARBA" id="ARBA00022679"/>
    </source>
</evidence>
<dbReference type="InterPro" id="IPR050832">
    <property type="entry name" value="Bact_Acetyltransf"/>
</dbReference>
<proteinExistence type="predicted"/>
<evidence type="ECO:0000259" key="3">
    <source>
        <dbReference type="PROSITE" id="PS51186"/>
    </source>
</evidence>
<reference evidence="4 6" key="1">
    <citation type="submission" date="2016-10" db="EMBL/GenBank/DDBJ databases">
        <authorList>
            <person name="Varghese N."/>
            <person name="Submissions S."/>
        </authorList>
    </citation>
    <scope>NUCLEOTIDE SEQUENCE [LARGE SCALE GENOMIC DNA]</scope>
    <source>
        <strain evidence="4 6">DSM 19299</strain>
    </source>
</reference>
<evidence type="ECO:0000313" key="7">
    <source>
        <dbReference type="Proteomes" id="UP000251670"/>
    </source>
</evidence>
<dbReference type="Gene3D" id="3.40.630.30">
    <property type="match status" value="1"/>
</dbReference>
<dbReference type="CDD" id="cd04301">
    <property type="entry name" value="NAT_SF"/>
    <property type="match status" value="1"/>
</dbReference>
<organism evidence="5 7">
    <name type="scientific">Chryseobacterium jejuense</name>
    <dbReference type="NCBI Taxonomy" id="445960"/>
    <lineage>
        <taxon>Bacteria</taxon>
        <taxon>Pseudomonadati</taxon>
        <taxon>Bacteroidota</taxon>
        <taxon>Flavobacteriia</taxon>
        <taxon>Flavobacteriales</taxon>
        <taxon>Weeksellaceae</taxon>
        <taxon>Chryseobacterium group</taxon>
        <taxon>Chryseobacterium</taxon>
    </lineage>
</organism>
<keyword evidence="4" id="KW-0689">Ribosomal protein</keyword>
<dbReference type="PROSITE" id="PS51186">
    <property type="entry name" value="GNAT"/>
    <property type="match status" value="1"/>
</dbReference>
<dbReference type="Pfam" id="PF00583">
    <property type="entry name" value="Acetyltransf_1"/>
    <property type="match status" value="1"/>
</dbReference>
<dbReference type="GO" id="GO:0005840">
    <property type="term" value="C:ribosome"/>
    <property type="evidence" value="ECO:0007669"/>
    <property type="project" value="UniProtKB-KW"/>
</dbReference>
<dbReference type="EMBL" id="UAWB01000002">
    <property type="protein sequence ID" value="SQB26840.1"/>
    <property type="molecule type" value="Genomic_DNA"/>
</dbReference>
<sequence length="147" mass="17368">MNIIIREAVQEDIPQIQIIRNSVKENTLSDPGLVTDRDCELFMFERGKGWVGETDGQLVGFSIVDLQENNIWALFVHPDFENRKVGRELHNTMLNWYFEQTKENVWLGTSPQTRAETFYRKSGWKEIGVHGKNEIKFEMTYENWKNR</sequence>
<dbReference type="InterPro" id="IPR000182">
    <property type="entry name" value="GNAT_dom"/>
</dbReference>
<evidence type="ECO:0000313" key="6">
    <source>
        <dbReference type="Proteomes" id="UP000199426"/>
    </source>
</evidence>
<evidence type="ECO:0000313" key="5">
    <source>
        <dbReference type="EMBL" id="SQB26840.1"/>
    </source>
</evidence>
<dbReference type="Proteomes" id="UP000251670">
    <property type="component" value="Unassembled WGS sequence"/>
</dbReference>
<reference evidence="5 7" key="2">
    <citation type="submission" date="2018-06" db="EMBL/GenBank/DDBJ databases">
        <authorList>
            <consortium name="Pathogen Informatics"/>
            <person name="Doyle S."/>
        </authorList>
    </citation>
    <scope>NUCLEOTIDE SEQUENCE [LARGE SCALE GENOMIC DNA]</scope>
    <source>
        <strain evidence="5 7">NCTC13492</strain>
    </source>
</reference>
<evidence type="ECO:0000256" key="2">
    <source>
        <dbReference type="ARBA" id="ARBA00023315"/>
    </source>
</evidence>
<dbReference type="STRING" id="445960.SAMN05421542_0978"/>
<dbReference type="PANTHER" id="PTHR43877">
    <property type="entry name" value="AMINOALKYLPHOSPHONATE N-ACETYLTRANSFERASE-RELATED-RELATED"/>
    <property type="match status" value="1"/>
</dbReference>
<dbReference type="InterPro" id="IPR016181">
    <property type="entry name" value="Acyl_CoA_acyltransferase"/>
</dbReference>